<protein>
    <submittedName>
        <fullName evidence="3">Amidohydrolase</fullName>
    </submittedName>
</protein>
<evidence type="ECO:0000259" key="2">
    <source>
        <dbReference type="Pfam" id="PF01979"/>
    </source>
</evidence>
<dbReference type="InterPro" id="IPR011059">
    <property type="entry name" value="Metal-dep_hydrolase_composite"/>
</dbReference>
<dbReference type="InParanoid" id="C8X9L3"/>
<dbReference type="RefSeq" id="WP_015748050.1">
    <property type="nucleotide sequence ID" value="NC_013235.1"/>
</dbReference>
<dbReference type="InterPro" id="IPR032466">
    <property type="entry name" value="Metal_Hydrolase"/>
</dbReference>
<dbReference type="InterPro" id="IPR006680">
    <property type="entry name" value="Amidohydro-rel"/>
</dbReference>
<dbReference type="STRING" id="479431.Namu_2826"/>
<dbReference type="Pfam" id="PF01979">
    <property type="entry name" value="Amidohydro_1"/>
    <property type="match status" value="1"/>
</dbReference>
<accession>C8X9L3</accession>
<dbReference type="Gene3D" id="2.30.40.10">
    <property type="entry name" value="Urease, subunit C, domain 1"/>
    <property type="match status" value="1"/>
</dbReference>
<keyword evidence="3" id="KW-0378">Hydrolase</keyword>
<feature type="domain" description="Amidohydrolase-related" evidence="2">
    <location>
        <begin position="65"/>
        <end position="412"/>
    </location>
</feature>
<reference evidence="4" key="1">
    <citation type="submission" date="2009-09" db="EMBL/GenBank/DDBJ databases">
        <title>The complete genome of Nakamurella multipartita DSM 44233.</title>
        <authorList>
            <consortium name="US DOE Joint Genome Institute (JGI-PGF)"/>
            <person name="Lucas S."/>
            <person name="Copeland A."/>
            <person name="Lapidus A."/>
            <person name="Glavina del Rio T."/>
            <person name="Dalin E."/>
            <person name="Tice H."/>
            <person name="Bruce D."/>
            <person name="Goodwin L."/>
            <person name="Pitluck S."/>
            <person name="Kyrpides N."/>
            <person name="Mavromatis K."/>
            <person name="Ivanova N."/>
            <person name="Ovchinnikova G."/>
            <person name="Sims D."/>
            <person name="Meincke L."/>
            <person name="Brettin T."/>
            <person name="Detter J.C."/>
            <person name="Han C."/>
            <person name="Larimer F."/>
            <person name="Land M."/>
            <person name="Hauser L."/>
            <person name="Markowitz V."/>
            <person name="Cheng J.-F."/>
            <person name="Hugenholtz P."/>
            <person name="Woyke T."/>
            <person name="Wu D."/>
            <person name="Klenk H.-P."/>
            <person name="Eisen J.A."/>
        </authorList>
    </citation>
    <scope>NUCLEOTIDE SEQUENCE [LARGE SCALE GENOMIC DNA]</scope>
    <source>
        <strain evidence="4">ATCC 700099 / DSM 44233 / CIP 104796 / JCM 9543 / NBRC 105858 / Y-104</strain>
    </source>
</reference>
<proteinExistence type="predicted"/>
<gene>
    <name evidence="3" type="ordered locus">Namu_2826</name>
</gene>
<reference evidence="3 4" key="2">
    <citation type="journal article" date="2010" name="Stand. Genomic Sci.">
        <title>Complete genome sequence of Nakamurella multipartita type strain (Y-104).</title>
        <authorList>
            <person name="Tice H."/>
            <person name="Mayilraj S."/>
            <person name="Sims D."/>
            <person name="Lapidus A."/>
            <person name="Nolan M."/>
            <person name="Lucas S."/>
            <person name="Glavina Del Rio T."/>
            <person name="Copeland A."/>
            <person name="Cheng J.F."/>
            <person name="Meincke L."/>
            <person name="Bruce D."/>
            <person name="Goodwin L."/>
            <person name="Pitluck S."/>
            <person name="Ivanova N."/>
            <person name="Mavromatis K."/>
            <person name="Ovchinnikova G."/>
            <person name="Pati A."/>
            <person name="Chen A."/>
            <person name="Palaniappan K."/>
            <person name="Land M."/>
            <person name="Hauser L."/>
            <person name="Chang Y.J."/>
            <person name="Jeffries C.D."/>
            <person name="Detter J.C."/>
            <person name="Brettin T."/>
            <person name="Rohde M."/>
            <person name="Goker M."/>
            <person name="Bristow J."/>
            <person name="Eisen J.A."/>
            <person name="Markowitz V."/>
            <person name="Hugenholtz P."/>
            <person name="Kyrpides N.C."/>
            <person name="Klenk H.P."/>
            <person name="Chen F."/>
        </authorList>
    </citation>
    <scope>NUCLEOTIDE SEQUENCE [LARGE SCALE GENOMIC DNA]</scope>
    <source>
        <strain evidence="4">ATCC 700099 / DSM 44233 / CIP 104796 / JCM 9543 / NBRC 105858 / Y-104</strain>
    </source>
</reference>
<dbReference type="Gene3D" id="3.20.20.140">
    <property type="entry name" value="Metal-dependent hydrolases"/>
    <property type="match status" value="1"/>
</dbReference>
<dbReference type="eggNOG" id="COG1228">
    <property type="taxonomic scope" value="Bacteria"/>
</dbReference>
<dbReference type="PANTHER" id="PTHR43135:SF3">
    <property type="entry name" value="ALPHA-D-RIBOSE 1-METHYLPHOSPHONATE 5-TRIPHOSPHATE DIPHOSPHATASE"/>
    <property type="match status" value="1"/>
</dbReference>
<sequence length="461" mass="48091">MPAERPGTVLRGGQVLDVVAGTWRRADIGIADGVITDVITRVDDRPAEPGGTVRSAAVIDVTGRYLVPGLIDGHVHVTALSAELRDLERLPASYVHAHTARIMRGMLSRGFTSVRDMSGADHGHARAHREGLLPGPRLFICGHALSQTGGHSDMRLPGEDQPAASGTSCGIGVVADGVDAVRVAARTELRKGADHIKIMASGGVASPTDRIDSTQYSVPEITAVVQEAQAANRYVAAHAYTARAINRALRAGVRSIEHGNLLDQESLDLLGEHDAFLVPTLVTYWALKREGPDHGLSAASWAKVDDVLDHGLAALGRAHQAGVNLVYGSDLLGGMHRHQLQEFALRAQVQPVIDVIRSATVVAAELVGRAGTLGVLAPGAAADLLVLNADPLLDVDVLVDPDRHLDLVLQAGVVVHRRDQRTADGSAAPTSVGVASASAGTPSTGWSEPRSGAAGGSSSAR</sequence>
<dbReference type="GO" id="GO:0016810">
    <property type="term" value="F:hydrolase activity, acting on carbon-nitrogen (but not peptide) bonds"/>
    <property type="evidence" value="ECO:0007669"/>
    <property type="project" value="InterPro"/>
</dbReference>
<organism evidence="3 4">
    <name type="scientific">Nakamurella multipartita (strain ATCC 700099 / DSM 44233 / CIP 104796 / JCM 9543 / NBRC 105858 / Y-104)</name>
    <name type="common">Microsphaera multipartita</name>
    <dbReference type="NCBI Taxonomy" id="479431"/>
    <lineage>
        <taxon>Bacteria</taxon>
        <taxon>Bacillati</taxon>
        <taxon>Actinomycetota</taxon>
        <taxon>Actinomycetes</taxon>
        <taxon>Nakamurellales</taxon>
        <taxon>Nakamurellaceae</taxon>
        <taxon>Nakamurella</taxon>
    </lineage>
</organism>
<dbReference type="OrthoDB" id="3514520at2"/>
<name>C8X9L3_NAKMY</name>
<evidence type="ECO:0000313" key="3">
    <source>
        <dbReference type="EMBL" id="ACV79171.1"/>
    </source>
</evidence>
<dbReference type="HOGENOM" id="CLU_023620_2_0_11"/>
<dbReference type="SUPFAM" id="SSF51338">
    <property type="entry name" value="Composite domain of metallo-dependent hydrolases"/>
    <property type="match status" value="1"/>
</dbReference>
<dbReference type="Proteomes" id="UP000002218">
    <property type="component" value="Chromosome"/>
</dbReference>
<dbReference type="KEGG" id="nml:Namu_2826"/>
<dbReference type="CDD" id="cd01299">
    <property type="entry name" value="Met_dep_hydrolase_A"/>
    <property type="match status" value="1"/>
</dbReference>
<feature type="region of interest" description="Disordered" evidence="1">
    <location>
        <begin position="419"/>
        <end position="461"/>
    </location>
</feature>
<dbReference type="AlphaFoldDB" id="C8X9L3"/>
<dbReference type="InterPro" id="IPR057744">
    <property type="entry name" value="OTAase-like"/>
</dbReference>
<evidence type="ECO:0000313" key="4">
    <source>
        <dbReference type="Proteomes" id="UP000002218"/>
    </source>
</evidence>
<dbReference type="EMBL" id="CP001737">
    <property type="protein sequence ID" value="ACV79171.1"/>
    <property type="molecule type" value="Genomic_DNA"/>
</dbReference>
<dbReference type="InterPro" id="IPR051781">
    <property type="entry name" value="Metallo-dep_Hydrolase"/>
</dbReference>
<dbReference type="PANTHER" id="PTHR43135">
    <property type="entry name" value="ALPHA-D-RIBOSE 1-METHYLPHOSPHONATE 5-TRIPHOSPHATE DIPHOSPHATASE"/>
    <property type="match status" value="1"/>
</dbReference>
<keyword evidence="4" id="KW-1185">Reference proteome</keyword>
<evidence type="ECO:0000256" key="1">
    <source>
        <dbReference type="SAM" id="MobiDB-lite"/>
    </source>
</evidence>
<dbReference type="SUPFAM" id="SSF51556">
    <property type="entry name" value="Metallo-dependent hydrolases"/>
    <property type="match status" value="1"/>
</dbReference>